<keyword evidence="2" id="KW-1185">Reference proteome</keyword>
<accession>A0ABQ5C413</accession>
<dbReference type="Proteomes" id="UP001151760">
    <property type="component" value="Unassembled WGS sequence"/>
</dbReference>
<sequence>MKNHHQPLNTISGGGGGFVVVVVESQWVSDLGGEERVDGGGRGDERVDNGQRLVMKMIMVDRRGDESRKKLRLSKEQRMSLCLGL</sequence>
<reference evidence="1" key="1">
    <citation type="journal article" date="2022" name="Int. J. Mol. Sci.">
        <title>Draft Genome of Tanacetum Coccineum: Genomic Comparison of Closely Related Tanacetum-Family Plants.</title>
        <authorList>
            <person name="Yamashiro T."/>
            <person name="Shiraishi A."/>
            <person name="Nakayama K."/>
            <person name="Satake H."/>
        </authorList>
    </citation>
    <scope>NUCLEOTIDE SEQUENCE</scope>
</reference>
<protein>
    <submittedName>
        <fullName evidence="1">Uncharacterized protein</fullName>
    </submittedName>
</protein>
<evidence type="ECO:0000313" key="2">
    <source>
        <dbReference type="Proteomes" id="UP001151760"/>
    </source>
</evidence>
<proteinExistence type="predicted"/>
<organism evidence="1 2">
    <name type="scientific">Tanacetum coccineum</name>
    <dbReference type="NCBI Taxonomy" id="301880"/>
    <lineage>
        <taxon>Eukaryota</taxon>
        <taxon>Viridiplantae</taxon>
        <taxon>Streptophyta</taxon>
        <taxon>Embryophyta</taxon>
        <taxon>Tracheophyta</taxon>
        <taxon>Spermatophyta</taxon>
        <taxon>Magnoliopsida</taxon>
        <taxon>eudicotyledons</taxon>
        <taxon>Gunneridae</taxon>
        <taxon>Pentapetalae</taxon>
        <taxon>asterids</taxon>
        <taxon>campanulids</taxon>
        <taxon>Asterales</taxon>
        <taxon>Asteraceae</taxon>
        <taxon>Asteroideae</taxon>
        <taxon>Anthemideae</taxon>
        <taxon>Anthemidinae</taxon>
        <taxon>Tanacetum</taxon>
    </lineage>
</organism>
<dbReference type="EMBL" id="BQNB010013765">
    <property type="protein sequence ID" value="GJT20009.1"/>
    <property type="molecule type" value="Genomic_DNA"/>
</dbReference>
<comment type="caution">
    <text evidence="1">The sequence shown here is derived from an EMBL/GenBank/DDBJ whole genome shotgun (WGS) entry which is preliminary data.</text>
</comment>
<reference evidence="1" key="2">
    <citation type="submission" date="2022-01" db="EMBL/GenBank/DDBJ databases">
        <authorList>
            <person name="Yamashiro T."/>
            <person name="Shiraishi A."/>
            <person name="Satake H."/>
            <person name="Nakayama K."/>
        </authorList>
    </citation>
    <scope>NUCLEOTIDE SEQUENCE</scope>
</reference>
<gene>
    <name evidence="1" type="ORF">Tco_0878715</name>
</gene>
<name>A0ABQ5C413_9ASTR</name>
<evidence type="ECO:0000313" key="1">
    <source>
        <dbReference type="EMBL" id="GJT20009.1"/>
    </source>
</evidence>